<keyword evidence="4" id="KW-0234">DNA repair</keyword>
<dbReference type="EMBL" id="QGGW01000001">
    <property type="protein sequence ID" value="PWK62592.1"/>
    <property type="molecule type" value="Genomic_DNA"/>
</dbReference>
<protein>
    <recommendedName>
        <fullName evidence="2">DNA-3-methyladenine glycosylase II</fullName>
        <ecNumber evidence="2">3.2.2.21</ecNumber>
    </recommendedName>
</protein>
<dbReference type="EC" id="3.2.2.21" evidence="2"/>
<evidence type="ECO:0000313" key="7">
    <source>
        <dbReference type="Proteomes" id="UP000245708"/>
    </source>
</evidence>
<dbReference type="GO" id="GO:0032131">
    <property type="term" value="F:alkylated DNA binding"/>
    <property type="evidence" value="ECO:0007669"/>
    <property type="project" value="TreeGrafter"/>
</dbReference>
<dbReference type="GO" id="GO:0006285">
    <property type="term" value="P:base-excision repair, AP site formation"/>
    <property type="evidence" value="ECO:0007669"/>
    <property type="project" value="TreeGrafter"/>
</dbReference>
<name>A0A316GRE7_9RHOB</name>
<feature type="domain" description="HhH-GPD" evidence="5">
    <location>
        <begin position="74"/>
        <end position="221"/>
    </location>
</feature>
<dbReference type="PANTHER" id="PTHR43003:SF5">
    <property type="entry name" value="DNA-3-METHYLADENINE GLYCOSYLASE"/>
    <property type="match status" value="1"/>
</dbReference>
<dbReference type="InterPro" id="IPR011257">
    <property type="entry name" value="DNA_glycosylase"/>
</dbReference>
<dbReference type="CDD" id="cd00056">
    <property type="entry name" value="ENDO3c"/>
    <property type="match status" value="1"/>
</dbReference>
<accession>A0A316GRE7</accession>
<dbReference type="PANTHER" id="PTHR43003">
    <property type="entry name" value="DNA-3-METHYLADENINE GLYCOSYLASE"/>
    <property type="match status" value="1"/>
</dbReference>
<dbReference type="SMART" id="SM00478">
    <property type="entry name" value="ENDO3c"/>
    <property type="match status" value="1"/>
</dbReference>
<comment type="catalytic activity">
    <reaction evidence="1">
        <text>Hydrolysis of alkylated DNA, releasing 3-methyladenine, 3-methylguanine, 7-methylguanine and 7-methyladenine.</text>
        <dbReference type="EC" id="3.2.2.21"/>
    </reaction>
</comment>
<dbReference type="GO" id="GO:0008725">
    <property type="term" value="F:DNA-3-methyladenine glycosylase activity"/>
    <property type="evidence" value="ECO:0007669"/>
    <property type="project" value="TreeGrafter"/>
</dbReference>
<gene>
    <name evidence="6" type="ORF">C7455_101621</name>
</gene>
<dbReference type="Gene3D" id="1.10.1670.40">
    <property type="match status" value="1"/>
</dbReference>
<evidence type="ECO:0000256" key="2">
    <source>
        <dbReference type="ARBA" id="ARBA00012000"/>
    </source>
</evidence>
<comment type="caution">
    <text evidence="6">The sequence shown here is derived from an EMBL/GenBank/DDBJ whole genome shotgun (WGS) entry which is preliminary data.</text>
</comment>
<evidence type="ECO:0000313" key="6">
    <source>
        <dbReference type="EMBL" id="PWK62592.1"/>
    </source>
</evidence>
<dbReference type="SUPFAM" id="SSF48150">
    <property type="entry name" value="DNA-glycosylase"/>
    <property type="match status" value="1"/>
</dbReference>
<dbReference type="GO" id="GO:0006307">
    <property type="term" value="P:DNA alkylation repair"/>
    <property type="evidence" value="ECO:0007669"/>
    <property type="project" value="TreeGrafter"/>
</dbReference>
<dbReference type="GO" id="GO:0032993">
    <property type="term" value="C:protein-DNA complex"/>
    <property type="evidence" value="ECO:0007669"/>
    <property type="project" value="TreeGrafter"/>
</dbReference>
<organism evidence="6 7">
    <name type="scientific">Roseicyclus mahoneyensis</name>
    <dbReference type="NCBI Taxonomy" id="164332"/>
    <lineage>
        <taxon>Bacteria</taxon>
        <taxon>Pseudomonadati</taxon>
        <taxon>Pseudomonadota</taxon>
        <taxon>Alphaproteobacteria</taxon>
        <taxon>Rhodobacterales</taxon>
        <taxon>Roseobacteraceae</taxon>
        <taxon>Roseicyclus</taxon>
    </lineage>
</organism>
<dbReference type="InterPro" id="IPR051912">
    <property type="entry name" value="Alkylbase_DNA_Glycosylase/TA"/>
</dbReference>
<dbReference type="AlphaFoldDB" id="A0A316GRE7"/>
<dbReference type="GO" id="GO:0005737">
    <property type="term" value="C:cytoplasm"/>
    <property type="evidence" value="ECO:0007669"/>
    <property type="project" value="TreeGrafter"/>
</dbReference>
<evidence type="ECO:0000256" key="3">
    <source>
        <dbReference type="ARBA" id="ARBA00022763"/>
    </source>
</evidence>
<dbReference type="Proteomes" id="UP000245708">
    <property type="component" value="Unassembled WGS sequence"/>
</dbReference>
<dbReference type="InterPro" id="IPR003265">
    <property type="entry name" value="HhH-GPD_domain"/>
</dbReference>
<evidence type="ECO:0000259" key="5">
    <source>
        <dbReference type="SMART" id="SM00478"/>
    </source>
</evidence>
<sequence>MLHQRWSGCAYLWKVEGEGRGTGMIRIETEADLLAGAQVLIARDARFGPILEVAGPLPLRRRPDGFGALLAAIVGQQVSTASAAAILRRLEAAGLDEEDAVAVAPEEDLRACGLSRPKVRYVRALAEARLDYAGLRDAPTERVIETLTAVPGIGRWTAEIYAKFALGHADVFAAGDLALQVAAGRAFGLPDRPTEKALRAMAEAWSPVRAVAARALWAYYRIDTKREGVL</sequence>
<dbReference type="Pfam" id="PF00730">
    <property type="entry name" value="HhH-GPD"/>
    <property type="match status" value="1"/>
</dbReference>
<keyword evidence="3" id="KW-0227">DNA damage</keyword>
<evidence type="ECO:0000256" key="1">
    <source>
        <dbReference type="ARBA" id="ARBA00000086"/>
    </source>
</evidence>
<keyword evidence="7" id="KW-1185">Reference proteome</keyword>
<dbReference type="Gene3D" id="1.10.340.30">
    <property type="entry name" value="Hypothetical protein, domain 2"/>
    <property type="match status" value="1"/>
</dbReference>
<proteinExistence type="predicted"/>
<reference evidence="6 7" key="1">
    <citation type="submission" date="2018-05" db="EMBL/GenBank/DDBJ databases">
        <title>Genomic Encyclopedia of Type Strains, Phase IV (KMG-IV): sequencing the most valuable type-strain genomes for metagenomic binning, comparative biology and taxonomic classification.</title>
        <authorList>
            <person name="Goeker M."/>
        </authorList>
    </citation>
    <scope>NUCLEOTIDE SEQUENCE [LARGE SCALE GENOMIC DNA]</scope>
    <source>
        <strain evidence="6 7">DSM 16097</strain>
    </source>
</reference>
<dbReference type="GO" id="GO:0043916">
    <property type="term" value="F:DNA-7-methylguanine glycosylase activity"/>
    <property type="evidence" value="ECO:0007669"/>
    <property type="project" value="TreeGrafter"/>
</dbReference>
<evidence type="ECO:0000256" key="4">
    <source>
        <dbReference type="ARBA" id="ARBA00023204"/>
    </source>
</evidence>